<name>A0A857LRP5_9ACTN</name>
<feature type="region of interest" description="Disordered" evidence="1">
    <location>
        <begin position="36"/>
        <end position="56"/>
    </location>
</feature>
<dbReference type="EMBL" id="CP045810">
    <property type="protein sequence ID" value="QHN40905.1"/>
    <property type="molecule type" value="Genomic_DNA"/>
</dbReference>
<evidence type="ECO:0000256" key="1">
    <source>
        <dbReference type="SAM" id="MobiDB-lite"/>
    </source>
</evidence>
<gene>
    <name evidence="2" type="ORF">GII30_18610</name>
</gene>
<proteinExistence type="predicted"/>
<feature type="compositionally biased region" description="Low complexity" evidence="1">
    <location>
        <begin position="40"/>
        <end position="54"/>
    </location>
</feature>
<dbReference type="RefSeq" id="WP_005182655.1">
    <property type="nucleotide sequence ID" value="NZ_CP045804.1"/>
</dbReference>
<dbReference type="AlphaFoldDB" id="A0A857LRP5"/>
<evidence type="ECO:0000313" key="2">
    <source>
        <dbReference type="EMBL" id="QHN40905.1"/>
    </source>
</evidence>
<protein>
    <submittedName>
        <fullName evidence="2">Uncharacterized protein</fullName>
    </submittedName>
</protein>
<sequence length="98" mass="9880">MKPTAGKRLYSTVDTTSVIVVRWGAEDLDLTCDGSAMSETAPAAPGTPPKAGTTQLGKRYVTDDGAVELLCTTAGDGQLAVSGVPLAAKSSTPLPASD</sequence>
<reference evidence="2" key="1">
    <citation type="journal article" date="2021" name="Nat. Microbiol.">
        <title>Cocultivation of an ultrasmall environmental parasitic bacterium with lytic ability against bacteria associated with wastewater foams.</title>
        <authorList>
            <person name="Batinovic S."/>
            <person name="Rose J.J.A."/>
            <person name="Ratcliffe J."/>
            <person name="Seviour R.J."/>
            <person name="Petrovski S."/>
        </authorList>
    </citation>
    <scope>NUCLEOTIDE SEQUENCE</scope>
    <source>
        <strain evidence="2">CON44</strain>
    </source>
</reference>
<organism evidence="2">
    <name type="scientific">Gordonia amarae</name>
    <dbReference type="NCBI Taxonomy" id="36821"/>
    <lineage>
        <taxon>Bacteria</taxon>
        <taxon>Bacillati</taxon>
        <taxon>Actinomycetota</taxon>
        <taxon>Actinomycetes</taxon>
        <taxon>Mycobacteriales</taxon>
        <taxon>Gordoniaceae</taxon>
        <taxon>Gordonia</taxon>
    </lineage>
</organism>
<accession>A0A857LRP5</accession>